<dbReference type="Gene3D" id="1.10.30.50">
    <property type="match status" value="1"/>
</dbReference>
<dbReference type="Pfam" id="PF01844">
    <property type="entry name" value="HNH"/>
    <property type="match status" value="1"/>
</dbReference>
<feature type="non-terminal residue" evidence="2">
    <location>
        <position position="94"/>
    </location>
</feature>
<evidence type="ECO:0000313" key="2">
    <source>
        <dbReference type="EMBL" id="GAI39180.1"/>
    </source>
</evidence>
<accession>X1PJF2</accession>
<dbReference type="InterPro" id="IPR002711">
    <property type="entry name" value="HNH"/>
</dbReference>
<comment type="caution">
    <text evidence="2">The sequence shown here is derived from an EMBL/GenBank/DDBJ whole genome shotgun (WGS) entry which is preliminary data.</text>
</comment>
<dbReference type="GO" id="GO:0008270">
    <property type="term" value="F:zinc ion binding"/>
    <property type="evidence" value="ECO:0007669"/>
    <property type="project" value="InterPro"/>
</dbReference>
<dbReference type="SMART" id="SM00507">
    <property type="entry name" value="HNHc"/>
    <property type="match status" value="1"/>
</dbReference>
<feature type="domain" description="HNH nuclease" evidence="1">
    <location>
        <begin position="1"/>
        <end position="51"/>
    </location>
</feature>
<dbReference type="EMBL" id="BARV01032893">
    <property type="protein sequence ID" value="GAI39180.1"/>
    <property type="molecule type" value="Genomic_DNA"/>
</dbReference>
<name>X1PJF2_9ZZZZ</name>
<reference evidence="2" key="1">
    <citation type="journal article" date="2014" name="Front. Microbiol.">
        <title>High frequency of phylogenetically diverse reductive dehalogenase-homologous genes in deep subseafloor sedimentary metagenomes.</title>
        <authorList>
            <person name="Kawai M."/>
            <person name="Futagami T."/>
            <person name="Toyoda A."/>
            <person name="Takaki Y."/>
            <person name="Nishi S."/>
            <person name="Hori S."/>
            <person name="Arai W."/>
            <person name="Tsubouchi T."/>
            <person name="Morono Y."/>
            <person name="Uchiyama I."/>
            <person name="Ito T."/>
            <person name="Fujiyama A."/>
            <person name="Inagaki F."/>
            <person name="Takami H."/>
        </authorList>
    </citation>
    <scope>NUCLEOTIDE SEQUENCE</scope>
    <source>
        <strain evidence="2">Expedition CK06-06</strain>
    </source>
</reference>
<gene>
    <name evidence="2" type="ORF">S06H3_51795</name>
</gene>
<dbReference type="CDD" id="cd00085">
    <property type="entry name" value="HNHc"/>
    <property type="match status" value="1"/>
</dbReference>
<dbReference type="AlphaFoldDB" id="X1PJF2"/>
<sequence>MVDNSKVCSRCGAVDGGRDRPHVVKHHIVPLSEGGEDTKDNIEYLCLQCHGKVHYWAGKVDDPPHSKADKLVRLNIDTYSALDSHRLKGESFSP</sequence>
<protein>
    <recommendedName>
        <fullName evidence="1">HNH nuclease domain-containing protein</fullName>
    </recommendedName>
</protein>
<proteinExistence type="predicted"/>
<evidence type="ECO:0000259" key="1">
    <source>
        <dbReference type="SMART" id="SM00507"/>
    </source>
</evidence>
<dbReference type="GO" id="GO:0003676">
    <property type="term" value="F:nucleic acid binding"/>
    <property type="evidence" value="ECO:0007669"/>
    <property type="project" value="InterPro"/>
</dbReference>
<dbReference type="InterPro" id="IPR003615">
    <property type="entry name" value="HNH_nuc"/>
</dbReference>
<organism evidence="2">
    <name type="scientific">marine sediment metagenome</name>
    <dbReference type="NCBI Taxonomy" id="412755"/>
    <lineage>
        <taxon>unclassified sequences</taxon>
        <taxon>metagenomes</taxon>
        <taxon>ecological metagenomes</taxon>
    </lineage>
</organism>
<dbReference type="GO" id="GO:0004519">
    <property type="term" value="F:endonuclease activity"/>
    <property type="evidence" value="ECO:0007669"/>
    <property type="project" value="InterPro"/>
</dbReference>